<gene>
    <name evidence="2" type="ORF">vir335_00080</name>
</gene>
<feature type="region of interest" description="Disordered" evidence="1">
    <location>
        <begin position="1"/>
        <end position="44"/>
    </location>
</feature>
<dbReference type="RefSeq" id="YP_013605540.1">
    <property type="nucleotide sequence ID" value="NC_134205.1"/>
</dbReference>
<evidence type="ECO:0000313" key="2">
    <source>
        <dbReference type="EMBL" id="DBA35636.1"/>
    </source>
</evidence>
<name>A0AA86YA00_9CAUD</name>
<sequence length="61" mass="7076">MRVKRVPEEGWEEAEREKRADPAIEGHMHQMRGIRGRNTSREDTERGDLMHVIFGDCVNGV</sequence>
<reference evidence="2 3" key="1">
    <citation type="journal article" date="2023" name="Nat. Microbiol.">
        <title>A compendium of viruses from methanogenic archaea reveals their diversity and adaptations to the gut environment.</title>
        <authorList>
            <person name="Medvedeva S."/>
            <person name="Borrel G."/>
            <person name="Krupovic M."/>
            <person name="Gribaldo S."/>
        </authorList>
    </citation>
    <scope>NUCLEOTIDE SEQUENCE [LARGE SCALE GENOMIC DNA]</scope>
</reference>
<dbReference type="Proteomes" id="UP001302000">
    <property type="component" value="Segment"/>
</dbReference>
<protein>
    <submittedName>
        <fullName evidence="2">Uncharacterized protein</fullName>
    </submittedName>
</protein>
<proteinExistence type="predicted"/>
<dbReference type="GeneID" id="301841424"/>
<evidence type="ECO:0000256" key="1">
    <source>
        <dbReference type="SAM" id="MobiDB-lite"/>
    </source>
</evidence>
<dbReference type="EMBL" id="BK063680">
    <property type="protein sequence ID" value="DBA35636.1"/>
    <property type="molecule type" value="Genomic_DNA"/>
</dbReference>
<keyword evidence="3" id="KW-1185">Reference proteome</keyword>
<feature type="compositionally biased region" description="Basic and acidic residues" evidence="1">
    <location>
        <begin position="1"/>
        <end position="28"/>
    </location>
</feature>
<accession>A0AA86YA00</accession>
<evidence type="ECO:0000313" key="3">
    <source>
        <dbReference type="Proteomes" id="UP001302000"/>
    </source>
</evidence>
<organism evidence="2 3">
    <name type="scientific">Caudoviricetes sp. vir335</name>
    <dbReference type="NCBI Taxonomy" id="3068357"/>
    <lineage>
        <taxon>Viruses</taxon>
        <taxon>Duplodnaviria</taxon>
        <taxon>Heunggongvirae</taxon>
        <taxon>Uroviricota</taxon>
        <taxon>Caudoviricetes</taxon>
    </lineage>
</organism>